<gene>
    <name evidence="2" type="ORF">ACHAWO_005844</name>
</gene>
<feature type="region of interest" description="Disordered" evidence="1">
    <location>
        <begin position="1"/>
        <end position="81"/>
    </location>
</feature>
<feature type="compositionally biased region" description="Polar residues" evidence="1">
    <location>
        <begin position="7"/>
        <end position="19"/>
    </location>
</feature>
<dbReference type="EMBL" id="JALLPJ020000311">
    <property type="protein sequence ID" value="KAL3795789.1"/>
    <property type="molecule type" value="Genomic_DNA"/>
</dbReference>
<evidence type="ECO:0000256" key="1">
    <source>
        <dbReference type="SAM" id="MobiDB-lite"/>
    </source>
</evidence>
<feature type="region of interest" description="Disordered" evidence="1">
    <location>
        <begin position="574"/>
        <end position="602"/>
    </location>
</feature>
<sequence length="2337" mass="258774">MWAAANSGPSRTSSNLPHQQDSDWDSDSSGERSTTESVADKPNDDAGIAGIHHPATIAAGGTRKRRKKKKPRREETPEATMARLTSSYSAAMEAVGALHRFSRQICKENIDPVAIIDDNDASKTVGASVSLDEGTIRNKTVDQIRLDASNNHMHNPNSDEMMQVDDEKTLDAQETNDTDKLEASKTAIQKVAQSARSSLEQSLLLDPIVLAPILVPSTSKYARASKTVIAEEQQHIPAERLTSAWWTVWNANSNQQSSLSVVSSKWNKLSGAHKSTVRQIAYLSLVNYADLLLCGCDCCNSSHGDILDRRPVKILEVLKLFQVDDGDTTKQSKHSASCLWGESREETLRLVLASYCDASELDSSDPTLWFKVACTARALGRVLDTVVSKSASFDDWRPSSYRSLERLALERGLNSLPRGVPPNRMLMKAWKEMEKWDKSCCSSQVSDESDSAAMEEKSSNEPIKLVVHLPNDSWSTLGRILIRACKEGAGYGRSGTVSHVWATNCNAQEDYEFGSPLMDLQISPMLCLSRNLGSICSYLGKKSNHVKCLACSCKAMSLEIRQVLVLARADNKDNSSTITTTDNPSDVLESSSTPAAEQPASNIEVPIDIPNESSTLHINVETNNTAASSMTSPKLKRSSSLSPRPSIPGERASKRVRSQLITSGKETERQYKRASVEYCFLAGSLGCTPQHPKYIELAKAEFDWDQLQVLKSCRSNGAVARDHLHNNAADRTNNATFDVPSSLCQFVHSISKNNSGPRHLLELFLVHVAMNPADVFGSNKSDLSSCFLDCFDQFISDTTSSFGSDFGWYGKEDLDGVDSKCIPSTLAVNLLASELRFKRVTKQENSSDAPSLASAIPTLLKFASDGDFDDSQRHTTMQLRCRCYWLAFEYYFWLSRCSNDSFISADGERVGMDHLKKALDVLSAEGSNHSRSSIQIRTPHLQATHREGRYWSVLSVETLSSYHEERLSSTVVSRARNEFMSICQLQGDLTSDHTKLKSIGTDLLDWYTKGDGTSKGSFEEIINDFLVHHQGLLCKGKPTPSSCSSAKEWVGSKYWGELWHCIPVSKETSTNFLASVGSSRPSIIQVLVCSLYLANENASNVLTVLAQLTLAALQIHARNSVVVIGENADDHGDLDAHIATQDELLLTLANHFMDKTIDLLASQELNINYEGTSVALFEVICAAMNILSSKTFVYPSTAQFHFIHSTSQYMSALRARKRETEVVKDVDSMYFATLAKVFVDVKKEYKSLTSLTSSDQDKRTKSSQTQLSRIADFISHVANELGECLSLNPTIIDSDGNLTMSPLLKALGARSGENESSGTPFVKLCESVIWFWHHASNASEKVDVIRIRLLKPLAATVVSLCGTFGIAIDSTETGEDEEYDVYFDSDASAHGAFLREDGDDNKHMLRKLSQLVQCISLVYSTGEKAVCYEYAPFMSPSRSHGPFLPLVVIRVLSSISDNLFHLFSQEVWDEEYPYGARTTGAALDKLLASAYRVVYGISLVGQGQTYNFSDNAHLPESLDAAASLFRCVKRMYRRKSLPTRALELIDKVLPPPQETPVNSAIRTFLFDGDKNVSLSQYVEDVPINFPEWILGERTDNEPVVENESDRLRKLVSSELAKGSITHLDSNRGSSGDDDSGMSEERELTRSHELSLYNKFRVLIDDLSVNPSNVEGWVVLSETCGFKADIICDRLVSIKAPFSSSDFRPDSNVMKSRLAQLSLDEIKQSQLDEFNNSRTDWVPYLGNDLSVYMQHPWSTISSLQSCSKDIKSKLPPENTSECSIMAVLEAKFEEEDFVSWMNDWAGMFVLALRRMKLRCLLVARFLAKRNKENGDMHPSDVAEDIGTSLYCDLVGSTSYGCPIKVMTEQEKREVAQCAKFFFEEAVQLSTSNDFNCKSETVLWENAFMIGKCYEKIASTVSEEAYSSGDGQRAYETTLKSALQTYSSALTDAKDRGQSSGKRETGGSSHGSLEVLYRIHACRLKALIFSIRRVDEERELAELEALRIVSQVWFGDSADIIALPSLRHKVWGAFVNCVKALIQCRTDEPKFHRAAFRLAQAYNWAPMFHNPNGLGGRKDVLSIDGVSLPYIESGSCKKNATSAIESLFDKQKSQLCSVWVTTSTKPPPFEVLNDPVRKYDYLRLKYISAYIDCMKQNKQMDKIEALLNNATACSQDYAGFYQASAAVRGGDPGRHTKQSLLKTSGFLAQVKRSAIDALAELVLADLAHLKKSGVDANGRVVLEAGFKTSSSIFLRLNCQPKEAVQHMFSNGPIIQAIALCKCYISIQAGYRINDSIRFEELDGDTLLSFIVQALQKAKAMFPAKPKQQPTKKRVEAPPATTTS</sequence>
<dbReference type="Proteomes" id="UP001530400">
    <property type="component" value="Unassembled WGS sequence"/>
</dbReference>
<reference evidence="2 3" key="1">
    <citation type="submission" date="2024-10" db="EMBL/GenBank/DDBJ databases">
        <title>Updated reference genomes for cyclostephanoid diatoms.</title>
        <authorList>
            <person name="Roberts W.R."/>
            <person name="Alverson A.J."/>
        </authorList>
    </citation>
    <scope>NUCLEOTIDE SEQUENCE [LARGE SCALE GENOMIC DNA]</scope>
    <source>
        <strain evidence="2 3">AJA010-31</strain>
    </source>
</reference>
<name>A0ABD3Q5I3_9STRA</name>
<feature type="compositionally biased region" description="Basic and acidic residues" evidence="1">
    <location>
        <begin position="29"/>
        <end position="44"/>
    </location>
</feature>
<feature type="region of interest" description="Disordered" evidence="1">
    <location>
        <begin position="2315"/>
        <end position="2337"/>
    </location>
</feature>
<feature type="region of interest" description="Disordered" evidence="1">
    <location>
        <begin position="623"/>
        <end position="667"/>
    </location>
</feature>
<proteinExistence type="predicted"/>
<feature type="compositionally biased region" description="Polar residues" evidence="1">
    <location>
        <begin position="574"/>
        <end position="601"/>
    </location>
</feature>
<comment type="caution">
    <text evidence="2">The sequence shown here is derived from an EMBL/GenBank/DDBJ whole genome shotgun (WGS) entry which is preliminary data.</text>
</comment>
<protein>
    <recommendedName>
        <fullName evidence="4">Separase</fullName>
    </recommendedName>
</protein>
<organism evidence="2 3">
    <name type="scientific">Cyclotella atomus</name>
    <dbReference type="NCBI Taxonomy" id="382360"/>
    <lineage>
        <taxon>Eukaryota</taxon>
        <taxon>Sar</taxon>
        <taxon>Stramenopiles</taxon>
        <taxon>Ochrophyta</taxon>
        <taxon>Bacillariophyta</taxon>
        <taxon>Coscinodiscophyceae</taxon>
        <taxon>Thalassiosirophycidae</taxon>
        <taxon>Stephanodiscales</taxon>
        <taxon>Stephanodiscaceae</taxon>
        <taxon>Cyclotella</taxon>
    </lineage>
</organism>
<keyword evidence="3" id="KW-1185">Reference proteome</keyword>
<evidence type="ECO:0000313" key="2">
    <source>
        <dbReference type="EMBL" id="KAL3795789.1"/>
    </source>
</evidence>
<feature type="region of interest" description="Disordered" evidence="1">
    <location>
        <begin position="1621"/>
        <end position="1642"/>
    </location>
</feature>
<feature type="compositionally biased region" description="Basic residues" evidence="1">
    <location>
        <begin position="62"/>
        <end position="71"/>
    </location>
</feature>
<evidence type="ECO:0008006" key="4">
    <source>
        <dbReference type="Google" id="ProtNLM"/>
    </source>
</evidence>
<evidence type="ECO:0000313" key="3">
    <source>
        <dbReference type="Proteomes" id="UP001530400"/>
    </source>
</evidence>
<accession>A0ABD3Q5I3</accession>